<dbReference type="EMBL" id="CP132921">
    <property type="protein sequence ID" value="WMW04708.1"/>
    <property type="molecule type" value="Genomic_DNA"/>
</dbReference>
<reference evidence="2 3" key="1">
    <citation type="submission" date="2023-08" db="EMBL/GenBank/DDBJ databases">
        <title>Complete Genome Sequence of Pseudomonas entomophila TVIN A01.</title>
        <authorList>
            <person name="Shelke T."/>
            <person name="Mahar N.S."/>
            <person name="Gupta I."/>
            <person name="Gupta V."/>
        </authorList>
    </citation>
    <scope>NUCLEOTIDE SEQUENCE [LARGE SCALE GENOMIC DNA]</scope>
    <source>
        <strain evidence="2 3">TVIN-A01</strain>
    </source>
</reference>
<name>A0ABY9QKY1_9PSED</name>
<sequence>MDDSGMEDSGGQNLTQKSGFCKLSKRSLGEAMPTDEQWAPFEGL</sequence>
<proteinExistence type="predicted"/>
<evidence type="ECO:0000313" key="2">
    <source>
        <dbReference type="EMBL" id="WMW04708.1"/>
    </source>
</evidence>
<gene>
    <name evidence="2" type="ORF">RAH46_20580</name>
</gene>
<organism evidence="2 3">
    <name type="scientific">Pseudomonas entomophila</name>
    <dbReference type="NCBI Taxonomy" id="312306"/>
    <lineage>
        <taxon>Bacteria</taxon>
        <taxon>Pseudomonadati</taxon>
        <taxon>Pseudomonadota</taxon>
        <taxon>Gammaproteobacteria</taxon>
        <taxon>Pseudomonadales</taxon>
        <taxon>Pseudomonadaceae</taxon>
        <taxon>Pseudomonas</taxon>
    </lineage>
</organism>
<evidence type="ECO:0000313" key="3">
    <source>
        <dbReference type="Proteomes" id="UP001183127"/>
    </source>
</evidence>
<protein>
    <submittedName>
        <fullName evidence="2">Uncharacterized protein</fullName>
    </submittedName>
</protein>
<dbReference type="Proteomes" id="UP001183127">
    <property type="component" value="Chromosome"/>
</dbReference>
<accession>A0ABY9QKY1</accession>
<keyword evidence="3" id="KW-1185">Reference proteome</keyword>
<dbReference type="GeneID" id="79110342"/>
<feature type="region of interest" description="Disordered" evidence="1">
    <location>
        <begin position="1"/>
        <end position="20"/>
    </location>
</feature>
<dbReference type="RefSeq" id="WP_269446437.1">
    <property type="nucleotide sequence ID" value="NZ_CP132921.1"/>
</dbReference>
<evidence type="ECO:0000256" key="1">
    <source>
        <dbReference type="SAM" id="MobiDB-lite"/>
    </source>
</evidence>